<evidence type="ECO:0000313" key="9">
    <source>
        <dbReference type="Proteomes" id="UP000198984"/>
    </source>
</evidence>
<evidence type="ECO:0000256" key="6">
    <source>
        <dbReference type="RuleBase" id="RU365090"/>
    </source>
</evidence>
<dbReference type="Gene3D" id="2.170.190.11">
    <property type="entry name" value="Molybdopterin biosynthesis moea protein, domain 3"/>
    <property type="match status" value="1"/>
</dbReference>
<name>A0A1H7I086_9BACT</name>
<dbReference type="InterPro" id="IPR036135">
    <property type="entry name" value="MoeA_linker/N_sf"/>
</dbReference>
<dbReference type="SUPFAM" id="SSF63867">
    <property type="entry name" value="MoeA C-terminal domain-like"/>
    <property type="match status" value="1"/>
</dbReference>
<keyword evidence="6" id="KW-0460">Magnesium</keyword>
<accession>A0A1H7I086</accession>
<dbReference type="SMART" id="SM00852">
    <property type="entry name" value="MoCF_biosynth"/>
    <property type="match status" value="1"/>
</dbReference>
<keyword evidence="6" id="KW-0500">Molybdenum</keyword>
<dbReference type="Gene3D" id="2.40.340.10">
    <property type="entry name" value="MoeA, C-terminal, domain IV"/>
    <property type="match status" value="1"/>
</dbReference>
<dbReference type="SUPFAM" id="SSF63882">
    <property type="entry name" value="MoeA N-terminal region -like"/>
    <property type="match status" value="1"/>
</dbReference>
<dbReference type="GO" id="GO:0046872">
    <property type="term" value="F:metal ion binding"/>
    <property type="evidence" value="ECO:0007669"/>
    <property type="project" value="UniProtKB-UniRule"/>
</dbReference>
<dbReference type="SUPFAM" id="SSF53218">
    <property type="entry name" value="Molybdenum cofactor biosynthesis proteins"/>
    <property type="match status" value="1"/>
</dbReference>
<gene>
    <name evidence="8" type="ORF">SAMN04488505_101409</name>
</gene>
<proteinExistence type="inferred from homology"/>
<keyword evidence="9" id="KW-1185">Reference proteome</keyword>
<dbReference type="InterPro" id="IPR005110">
    <property type="entry name" value="MoeA_linker/N"/>
</dbReference>
<organism evidence="8 9">
    <name type="scientific">Chitinophaga rupis</name>
    <dbReference type="NCBI Taxonomy" id="573321"/>
    <lineage>
        <taxon>Bacteria</taxon>
        <taxon>Pseudomonadati</taxon>
        <taxon>Bacteroidota</taxon>
        <taxon>Chitinophagia</taxon>
        <taxon>Chitinophagales</taxon>
        <taxon>Chitinophagaceae</taxon>
        <taxon>Chitinophaga</taxon>
    </lineage>
</organism>
<dbReference type="PROSITE" id="PS01079">
    <property type="entry name" value="MOCF_BIOSYNTHESIS_2"/>
    <property type="match status" value="1"/>
</dbReference>
<reference evidence="8 9" key="1">
    <citation type="submission" date="2016-10" db="EMBL/GenBank/DDBJ databases">
        <authorList>
            <person name="de Groot N.N."/>
        </authorList>
    </citation>
    <scope>NUCLEOTIDE SEQUENCE [LARGE SCALE GENOMIC DNA]</scope>
    <source>
        <strain evidence="8 9">DSM 21039</strain>
    </source>
</reference>
<comment type="cofactor">
    <cofactor evidence="6">
        <name>Mg(2+)</name>
        <dbReference type="ChEBI" id="CHEBI:18420"/>
    </cofactor>
</comment>
<dbReference type="InterPro" id="IPR036688">
    <property type="entry name" value="MoeA_C_domain_IV_sf"/>
</dbReference>
<keyword evidence="4 6" id="KW-0501">Molybdenum cofactor biosynthesis</keyword>
<dbReference type="Pfam" id="PF03453">
    <property type="entry name" value="MoeA_N"/>
    <property type="match status" value="1"/>
</dbReference>
<feature type="domain" description="MoaB/Mog" evidence="7">
    <location>
        <begin position="181"/>
        <end position="318"/>
    </location>
</feature>
<evidence type="ECO:0000256" key="4">
    <source>
        <dbReference type="ARBA" id="ARBA00023150"/>
    </source>
</evidence>
<dbReference type="PANTHER" id="PTHR10192">
    <property type="entry name" value="MOLYBDOPTERIN BIOSYNTHESIS PROTEIN"/>
    <property type="match status" value="1"/>
</dbReference>
<protein>
    <recommendedName>
        <fullName evidence="6">Molybdopterin molybdenumtransferase</fullName>
        <ecNumber evidence="6">2.10.1.1</ecNumber>
    </recommendedName>
</protein>
<comment type="function">
    <text evidence="1 6">Catalyzes the insertion of molybdate into adenylated molybdopterin with the concomitant release of AMP.</text>
</comment>
<dbReference type="RefSeq" id="WP_089906477.1">
    <property type="nucleotide sequence ID" value="NZ_FOBB01000001.1"/>
</dbReference>
<dbReference type="GO" id="GO:0061599">
    <property type="term" value="F:molybdopterin molybdotransferase activity"/>
    <property type="evidence" value="ECO:0007669"/>
    <property type="project" value="UniProtKB-UniRule"/>
</dbReference>
<dbReference type="InterPro" id="IPR005111">
    <property type="entry name" value="MoeA_C_domain_IV"/>
</dbReference>
<dbReference type="GO" id="GO:0005829">
    <property type="term" value="C:cytosol"/>
    <property type="evidence" value="ECO:0007669"/>
    <property type="project" value="TreeGrafter"/>
</dbReference>
<keyword evidence="6" id="KW-0808">Transferase</keyword>
<dbReference type="CDD" id="cd00887">
    <property type="entry name" value="MoeA"/>
    <property type="match status" value="1"/>
</dbReference>
<evidence type="ECO:0000256" key="2">
    <source>
        <dbReference type="ARBA" id="ARBA00005046"/>
    </source>
</evidence>
<evidence type="ECO:0000256" key="5">
    <source>
        <dbReference type="ARBA" id="ARBA00047317"/>
    </source>
</evidence>
<dbReference type="Pfam" id="PF03454">
    <property type="entry name" value="MoeA_C"/>
    <property type="match status" value="1"/>
</dbReference>
<dbReference type="Gene3D" id="3.40.980.10">
    <property type="entry name" value="MoaB/Mog-like domain"/>
    <property type="match status" value="1"/>
</dbReference>
<comment type="similarity">
    <text evidence="3 6">Belongs to the MoeA family.</text>
</comment>
<dbReference type="InterPro" id="IPR038987">
    <property type="entry name" value="MoeA-like"/>
</dbReference>
<evidence type="ECO:0000313" key="8">
    <source>
        <dbReference type="EMBL" id="SEK54800.1"/>
    </source>
</evidence>
<evidence type="ECO:0000256" key="3">
    <source>
        <dbReference type="ARBA" id="ARBA00010763"/>
    </source>
</evidence>
<dbReference type="AlphaFoldDB" id="A0A1H7I086"/>
<keyword evidence="6" id="KW-0479">Metal-binding</keyword>
<dbReference type="InterPro" id="IPR036425">
    <property type="entry name" value="MoaB/Mog-like_dom_sf"/>
</dbReference>
<dbReference type="GO" id="GO:0006777">
    <property type="term" value="P:Mo-molybdopterin cofactor biosynthetic process"/>
    <property type="evidence" value="ECO:0007669"/>
    <property type="project" value="UniProtKB-UniRule"/>
</dbReference>
<comment type="catalytic activity">
    <reaction evidence="5">
        <text>adenylyl-molybdopterin + molybdate = Mo-molybdopterin + AMP + H(+)</text>
        <dbReference type="Rhea" id="RHEA:35047"/>
        <dbReference type="ChEBI" id="CHEBI:15378"/>
        <dbReference type="ChEBI" id="CHEBI:36264"/>
        <dbReference type="ChEBI" id="CHEBI:62727"/>
        <dbReference type="ChEBI" id="CHEBI:71302"/>
        <dbReference type="ChEBI" id="CHEBI:456215"/>
        <dbReference type="EC" id="2.10.1.1"/>
    </reaction>
</comment>
<dbReference type="Gene3D" id="3.90.105.10">
    <property type="entry name" value="Molybdopterin biosynthesis moea protein, domain 2"/>
    <property type="match status" value="1"/>
</dbReference>
<evidence type="ECO:0000256" key="1">
    <source>
        <dbReference type="ARBA" id="ARBA00002901"/>
    </source>
</evidence>
<dbReference type="InterPro" id="IPR001453">
    <property type="entry name" value="MoaB/Mog_dom"/>
</dbReference>
<sequence>MLLDVSTAYAAVMNTVRDFGTEQLSFTAATGRVLREPVLADRPFPPFDRATMDGIAINFTESYGKGQTIFGVEDIQPAGVPRKQLGNMANCLEVMTGAVIPELTDTVVPYEHLQASEHEGFKRFTITQPVQKNQNIHWEGADGAAGKTLITPGARITPAEAGVLATVGKYEVSVGRLPRVAVIATGDELVEVTATPAPHQIRMSNVYSLAASLQGLGITATIHHVVDHKPAIQQLFESLKNVDVWICSGAVSAGKYDHLPVILEEMGMQRIFHKVEQRPGKPFLFGLFKDGPVVFALPGNPVSGFMCFYRYVQPWLLAGMGHQISPVPYAVLGQDVTFNKPLTYFLPVQLQPQPTGEWKAIPHNYNNSGDLPALLTADAFMELPAAQDHFKAGECFPVWRFR</sequence>
<dbReference type="Pfam" id="PF00994">
    <property type="entry name" value="MoCF_biosynth"/>
    <property type="match status" value="1"/>
</dbReference>
<dbReference type="InterPro" id="IPR008284">
    <property type="entry name" value="MoCF_biosynth_CS"/>
</dbReference>
<dbReference type="PANTHER" id="PTHR10192:SF5">
    <property type="entry name" value="GEPHYRIN"/>
    <property type="match status" value="1"/>
</dbReference>
<dbReference type="EMBL" id="FOBB01000001">
    <property type="protein sequence ID" value="SEK54800.1"/>
    <property type="molecule type" value="Genomic_DNA"/>
</dbReference>
<dbReference type="EC" id="2.10.1.1" evidence="6"/>
<dbReference type="STRING" id="573321.SAMN04488505_101409"/>
<comment type="pathway">
    <text evidence="2 6">Cofactor biosynthesis; molybdopterin biosynthesis.</text>
</comment>
<evidence type="ECO:0000259" key="7">
    <source>
        <dbReference type="SMART" id="SM00852"/>
    </source>
</evidence>
<dbReference type="Proteomes" id="UP000198984">
    <property type="component" value="Unassembled WGS sequence"/>
</dbReference>
<dbReference type="OrthoDB" id="9804758at2"/>
<dbReference type="UniPathway" id="UPA00344"/>